<keyword evidence="4 7" id="KW-0547">Nucleotide-binding</keyword>
<keyword evidence="7" id="KW-0460">Magnesium</keyword>
<dbReference type="GO" id="GO:0008776">
    <property type="term" value="F:acetate kinase activity"/>
    <property type="evidence" value="ECO:0007669"/>
    <property type="project" value="UniProtKB-UniRule"/>
</dbReference>
<evidence type="ECO:0000256" key="8">
    <source>
        <dbReference type="RuleBase" id="RU003835"/>
    </source>
</evidence>
<dbReference type="EC" id="2.7.2.1" evidence="7"/>
<evidence type="ECO:0000256" key="2">
    <source>
        <dbReference type="ARBA" id="ARBA00022490"/>
    </source>
</evidence>
<dbReference type="Gene3D" id="3.30.420.40">
    <property type="match status" value="2"/>
</dbReference>
<feature type="site" description="Transition state stabilizer" evidence="7">
    <location>
        <position position="241"/>
    </location>
</feature>
<evidence type="ECO:0000256" key="5">
    <source>
        <dbReference type="ARBA" id="ARBA00022777"/>
    </source>
</evidence>
<comment type="cofactor">
    <cofactor evidence="7">
        <name>Mg(2+)</name>
        <dbReference type="ChEBI" id="CHEBI:18420"/>
    </cofactor>
    <cofactor evidence="7">
        <name>Mn(2+)</name>
        <dbReference type="ChEBI" id="CHEBI:29035"/>
    </cofactor>
    <text evidence="7">Mg(2+). Can also accept Mn(2+).</text>
</comment>
<keyword evidence="6 7" id="KW-0067">ATP-binding</keyword>
<keyword evidence="2 7" id="KW-0963">Cytoplasm</keyword>
<dbReference type="InterPro" id="IPR004372">
    <property type="entry name" value="Ac/propionate_kinase"/>
</dbReference>
<feature type="active site" description="Proton donor/acceptor" evidence="7">
    <location>
        <position position="148"/>
    </location>
</feature>
<dbReference type="Proteomes" id="UP000036873">
    <property type="component" value="Unassembled WGS sequence"/>
</dbReference>
<dbReference type="NCBIfam" id="TIGR00016">
    <property type="entry name" value="ackA"/>
    <property type="match status" value="1"/>
</dbReference>
<evidence type="ECO:0000256" key="3">
    <source>
        <dbReference type="ARBA" id="ARBA00022679"/>
    </source>
</evidence>
<organism evidence="9 10">
    <name type="scientific">Acetobacterium bakii</name>
    <dbReference type="NCBI Taxonomy" id="52689"/>
    <lineage>
        <taxon>Bacteria</taxon>
        <taxon>Bacillati</taxon>
        <taxon>Bacillota</taxon>
        <taxon>Clostridia</taxon>
        <taxon>Eubacteriales</taxon>
        <taxon>Eubacteriaceae</taxon>
        <taxon>Acetobacterium</taxon>
    </lineage>
</organism>
<dbReference type="GO" id="GO:0000287">
    <property type="term" value="F:magnesium ion binding"/>
    <property type="evidence" value="ECO:0007669"/>
    <property type="project" value="UniProtKB-UniRule"/>
</dbReference>
<evidence type="ECO:0000256" key="7">
    <source>
        <dbReference type="HAMAP-Rule" id="MF_00020"/>
    </source>
</evidence>
<comment type="subcellular location">
    <subcellularLocation>
        <location evidence="7">Cytoplasm</location>
    </subcellularLocation>
</comment>
<dbReference type="InterPro" id="IPR000890">
    <property type="entry name" value="Aliphatic_acid_kin_short-chain"/>
</dbReference>
<protein>
    <recommendedName>
        <fullName evidence="7">Acetate kinase</fullName>
        <ecNumber evidence="7">2.7.2.1</ecNumber>
    </recommendedName>
    <alternativeName>
        <fullName evidence="7">Acetokinase</fullName>
    </alternativeName>
</protein>
<comment type="similarity">
    <text evidence="1 7 8">Belongs to the acetokinase family.</text>
</comment>
<dbReference type="UniPathway" id="UPA00340">
    <property type="reaction ID" value="UER00458"/>
</dbReference>
<evidence type="ECO:0000313" key="10">
    <source>
        <dbReference type="Proteomes" id="UP000036873"/>
    </source>
</evidence>
<dbReference type="PANTHER" id="PTHR21060">
    <property type="entry name" value="ACETATE KINASE"/>
    <property type="match status" value="1"/>
</dbReference>
<keyword evidence="3 7" id="KW-0808">Transferase</keyword>
<comment type="subunit">
    <text evidence="7">Homodimer.</text>
</comment>
<dbReference type="PANTHER" id="PTHR21060:SF15">
    <property type="entry name" value="ACETATE KINASE-RELATED"/>
    <property type="match status" value="1"/>
</dbReference>
<keyword evidence="5 7" id="KW-0418">Kinase</keyword>
<comment type="catalytic activity">
    <reaction evidence="7">
        <text>acetate + ATP = acetyl phosphate + ADP</text>
        <dbReference type="Rhea" id="RHEA:11352"/>
        <dbReference type="ChEBI" id="CHEBI:22191"/>
        <dbReference type="ChEBI" id="CHEBI:30089"/>
        <dbReference type="ChEBI" id="CHEBI:30616"/>
        <dbReference type="ChEBI" id="CHEBI:456216"/>
        <dbReference type="EC" id="2.7.2.1"/>
    </reaction>
</comment>
<gene>
    <name evidence="7" type="primary">ackA</name>
    <name evidence="9" type="ORF">AKG39_09845</name>
</gene>
<evidence type="ECO:0000256" key="6">
    <source>
        <dbReference type="ARBA" id="ARBA00022840"/>
    </source>
</evidence>
<dbReference type="InterPro" id="IPR043129">
    <property type="entry name" value="ATPase_NBD"/>
</dbReference>
<dbReference type="InterPro" id="IPR023865">
    <property type="entry name" value="Aliphatic_acid_kinase_CS"/>
</dbReference>
<feature type="binding site" evidence="7">
    <location>
        <begin position="331"/>
        <end position="335"/>
    </location>
    <ligand>
        <name>ATP</name>
        <dbReference type="ChEBI" id="CHEBI:30616"/>
    </ligand>
</feature>
<reference evidence="10" key="1">
    <citation type="submission" date="2015-07" db="EMBL/GenBank/DDBJ databases">
        <title>Draft genome sequence of Acetobacterium bakii DSM 8293, a potential psychrophilic chemical producer through syngas fermentation.</title>
        <authorList>
            <person name="Song Y."/>
            <person name="Hwang S."/>
            <person name="Cho B.-K."/>
        </authorList>
    </citation>
    <scope>NUCLEOTIDE SEQUENCE [LARGE SCALE GENOMIC DNA]</scope>
    <source>
        <strain evidence="10">DSM 8239</strain>
    </source>
</reference>
<dbReference type="HAMAP" id="MF_00020">
    <property type="entry name" value="Acetate_kinase"/>
    <property type="match status" value="1"/>
</dbReference>
<feature type="binding site" evidence="7">
    <location>
        <position position="91"/>
    </location>
    <ligand>
        <name>substrate</name>
    </ligand>
</feature>
<feature type="binding site" evidence="7">
    <location>
        <position position="7"/>
    </location>
    <ligand>
        <name>Mg(2+)</name>
        <dbReference type="ChEBI" id="CHEBI:18420"/>
    </ligand>
</feature>
<dbReference type="GO" id="GO:0005737">
    <property type="term" value="C:cytoplasm"/>
    <property type="evidence" value="ECO:0007669"/>
    <property type="project" value="UniProtKB-SubCell"/>
</dbReference>
<evidence type="ECO:0000313" key="9">
    <source>
        <dbReference type="EMBL" id="KNZ41906.1"/>
    </source>
</evidence>
<dbReference type="PRINTS" id="PR00471">
    <property type="entry name" value="ACETATEKNASE"/>
</dbReference>
<feature type="binding site" evidence="7">
    <location>
        <position position="14"/>
    </location>
    <ligand>
        <name>ATP</name>
        <dbReference type="ChEBI" id="CHEBI:30616"/>
    </ligand>
</feature>
<dbReference type="EMBL" id="LGYO01000022">
    <property type="protein sequence ID" value="KNZ41906.1"/>
    <property type="molecule type" value="Genomic_DNA"/>
</dbReference>
<proteinExistence type="inferred from homology"/>
<dbReference type="STRING" id="52689.AKG39_09845"/>
<comment type="caution">
    <text evidence="7">Lacks conserved residue(s) required for the propagation of feature annotation.</text>
</comment>
<feature type="binding site" evidence="7">
    <location>
        <position position="384"/>
    </location>
    <ligand>
        <name>Mg(2+)</name>
        <dbReference type="ChEBI" id="CHEBI:18420"/>
    </ligand>
</feature>
<evidence type="ECO:0000256" key="1">
    <source>
        <dbReference type="ARBA" id="ARBA00008748"/>
    </source>
</evidence>
<dbReference type="PIRSF" id="PIRSF000722">
    <property type="entry name" value="Acetate_prop_kin"/>
    <property type="match status" value="1"/>
</dbReference>
<comment type="pathway">
    <text evidence="7">Metabolic intermediate biosynthesis; acetyl-CoA biosynthesis; acetyl-CoA from acetate: step 1/2.</text>
</comment>
<evidence type="ECO:0000256" key="4">
    <source>
        <dbReference type="ARBA" id="ARBA00022741"/>
    </source>
</evidence>
<dbReference type="GO" id="GO:0006085">
    <property type="term" value="P:acetyl-CoA biosynthetic process"/>
    <property type="evidence" value="ECO:0007669"/>
    <property type="project" value="UniProtKB-UniRule"/>
</dbReference>
<feature type="site" description="Transition state stabilizer" evidence="7">
    <location>
        <position position="180"/>
    </location>
</feature>
<dbReference type="PATRIC" id="fig|52689.4.peg.1180"/>
<dbReference type="Pfam" id="PF00871">
    <property type="entry name" value="Acetate_kinase"/>
    <property type="match status" value="1"/>
</dbReference>
<dbReference type="AlphaFoldDB" id="A0A0L6U072"/>
<comment type="caution">
    <text evidence="9">The sequence shown here is derived from an EMBL/GenBank/DDBJ whole genome shotgun (WGS) entry which is preliminary data.</text>
</comment>
<dbReference type="SUPFAM" id="SSF53067">
    <property type="entry name" value="Actin-like ATPase domain"/>
    <property type="match status" value="2"/>
</dbReference>
<name>A0A0L6U072_9FIRM</name>
<keyword evidence="10" id="KW-1185">Reference proteome</keyword>
<dbReference type="RefSeq" id="WP_050740219.1">
    <property type="nucleotide sequence ID" value="NZ_LGYO01000022.1"/>
</dbReference>
<dbReference type="GO" id="GO:0006083">
    <property type="term" value="P:acetate metabolic process"/>
    <property type="evidence" value="ECO:0007669"/>
    <property type="project" value="TreeGrafter"/>
</dbReference>
<keyword evidence="7" id="KW-0479">Metal-binding</keyword>
<comment type="function">
    <text evidence="7">Catalyzes the formation of acetyl phosphate from acetate and ATP. Can also catalyze the reverse reaction.</text>
</comment>
<accession>A0A0L6U072</accession>
<dbReference type="CDD" id="cd24010">
    <property type="entry name" value="ASKHA_NBD_AcK_PK"/>
    <property type="match status" value="1"/>
</dbReference>
<sequence length="403" mass="44791">MYILVLNCGSSSVKFQICKMPNYEVLVRGSIGKIGYPDAKFKFEIKNNEPIRKTLAIEDHEDAINHILNTLKSKEAFLGFSLADIQAIGHRIVQGGQKHNVSTIITKEVIDYIESIKDLAPLHNPHHLSGIYTCEKLLPHAAQIAAFDNGFHMSLPRHAYLYGLPLELAEKHKIRRYGFHGIAFRSMIKQAAPFLSESYEKYRIMNMMLGSGTTANAVLYGKSIDVSTGFTPHEGLIQSTRAGDMDAAALLYLMKKENLSINEADTLINKKSGWLGLSGLSNDMEEIYEASQKGSQRAADTIETVCHRFRKYIGAYAAEMKGLDVLLFSGGVGENAWYIREKVCNGLEYMGINLDNQKNKTLTGEGIISCAASPVKVIVVSANEEMIIAEDTYELIFKNPNKN</sequence>
<dbReference type="PROSITE" id="PS01075">
    <property type="entry name" value="ACETATE_KINASE_1"/>
    <property type="match status" value="1"/>
</dbReference>
<dbReference type="GO" id="GO:0005524">
    <property type="term" value="F:ATP binding"/>
    <property type="evidence" value="ECO:0007669"/>
    <property type="project" value="UniProtKB-KW"/>
</dbReference>